<evidence type="ECO:0000313" key="11">
    <source>
        <dbReference type="Proteomes" id="UP001501411"/>
    </source>
</evidence>
<dbReference type="RefSeq" id="WP_345231411.1">
    <property type="nucleotide sequence ID" value="NZ_BAABIQ010000025.1"/>
</dbReference>
<evidence type="ECO:0000256" key="2">
    <source>
        <dbReference type="ARBA" id="ARBA00009881"/>
    </source>
</evidence>
<evidence type="ECO:0000256" key="9">
    <source>
        <dbReference type="ARBA" id="ARBA00049401"/>
    </source>
</evidence>
<name>A0ABP9B4N0_9SPHI</name>
<dbReference type="EMBL" id="BAABIQ010000025">
    <property type="protein sequence ID" value="GAA4790355.1"/>
    <property type="molecule type" value="Genomic_DNA"/>
</dbReference>
<evidence type="ECO:0000256" key="1">
    <source>
        <dbReference type="ARBA" id="ARBA00001917"/>
    </source>
</evidence>
<dbReference type="PANTHER" id="PTHR42747:SF3">
    <property type="entry name" value="NITRONATE MONOOXYGENASE-RELATED"/>
    <property type="match status" value="1"/>
</dbReference>
<keyword evidence="7 10" id="KW-0503">Monooxygenase</keyword>
<evidence type="ECO:0000256" key="4">
    <source>
        <dbReference type="ARBA" id="ARBA00022630"/>
    </source>
</evidence>
<keyword evidence="6" id="KW-0560">Oxidoreductase</keyword>
<dbReference type="SUPFAM" id="SSF51412">
    <property type="entry name" value="Inosine monophosphate dehydrogenase (IMPDH)"/>
    <property type="match status" value="1"/>
</dbReference>
<gene>
    <name evidence="10" type="ORF">GCM10023231_17840</name>
</gene>
<comment type="similarity">
    <text evidence="2">Belongs to the nitronate monooxygenase family. NMO class I subfamily.</text>
</comment>
<evidence type="ECO:0000256" key="8">
    <source>
        <dbReference type="ARBA" id="ARBA00031155"/>
    </source>
</evidence>
<dbReference type="InterPro" id="IPR004136">
    <property type="entry name" value="NMO"/>
</dbReference>
<comment type="cofactor">
    <cofactor evidence="1">
        <name>FMN</name>
        <dbReference type="ChEBI" id="CHEBI:58210"/>
    </cofactor>
</comment>
<comment type="caution">
    <text evidence="10">The sequence shown here is derived from an EMBL/GenBank/DDBJ whole genome shotgun (WGS) entry which is preliminary data.</text>
</comment>
<evidence type="ECO:0000313" key="10">
    <source>
        <dbReference type="EMBL" id="GAA4790355.1"/>
    </source>
</evidence>
<keyword evidence="4" id="KW-0285">Flavoprotein</keyword>
<dbReference type="Gene3D" id="3.20.20.70">
    <property type="entry name" value="Aldolase class I"/>
    <property type="match status" value="1"/>
</dbReference>
<dbReference type="CDD" id="cd04730">
    <property type="entry name" value="NPD_like"/>
    <property type="match status" value="1"/>
</dbReference>
<dbReference type="InterPro" id="IPR013785">
    <property type="entry name" value="Aldolase_TIM"/>
</dbReference>
<proteinExistence type="inferred from homology"/>
<dbReference type="Pfam" id="PF03060">
    <property type="entry name" value="NMO"/>
    <property type="match status" value="1"/>
</dbReference>
<comment type="catalytic activity">
    <reaction evidence="9">
        <text>3 propionate 3-nitronate + 3 O2 + H2O = 3 3-oxopropanoate + 2 nitrate + nitrite + H2O2 + 3 H(+)</text>
        <dbReference type="Rhea" id="RHEA:57332"/>
        <dbReference type="ChEBI" id="CHEBI:15377"/>
        <dbReference type="ChEBI" id="CHEBI:15378"/>
        <dbReference type="ChEBI" id="CHEBI:15379"/>
        <dbReference type="ChEBI" id="CHEBI:16240"/>
        <dbReference type="ChEBI" id="CHEBI:16301"/>
        <dbReference type="ChEBI" id="CHEBI:17632"/>
        <dbReference type="ChEBI" id="CHEBI:33190"/>
        <dbReference type="ChEBI" id="CHEBI:136067"/>
    </reaction>
</comment>
<keyword evidence="5" id="KW-0288">FMN</keyword>
<keyword evidence="3" id="KW-0216">Detoxification</keyword>
<dbReference type="GO" id="GO:0004497">
    <property type="term" value="F:monooxygenase activity"/>
    <property type="evidence" value="ECO:0007669"/>
    <property type="project" value="UniProtKB-KW"/>
</dbReference>
<protein>
    <recommendedName>
        <fullName evidence="8">Propionate 3-nitronate monooxygenase</fullName>
    </recommendedName>
</protein>
<evidence type="ECO:0000256" key="6">
    <source>
        <dbReference type="ARBA" id="ARBA00023002"/>
    </source>
</evidence>
<evidence type="ECO:0000256" key="3">
    <source>
        <dbReference type="ARBA" id="ARBA00022575"/>
    </source>
</evidence>
<reference evidence="11" key="1">
    <citation type="journal article" date="2019" name="Int. J. Syst. Evol. Microbiol.">
        <title>The Global Catalogue of Microorganisms (GCM) 10K type strain sequencing project: providing services to taxonomists for standard genome sequencing and annotation.</title>
        <authorList>
            <consortium name="The Broad Institute Genomics Platform"/>
            <consortium name="The Broad Institute Genome Sequencing Center for Infectious Disease"/>
            <person name="Wu L."/>
            <person name="Ma J."/>
        </authorList>
    </citation>
    <scope>NUCLEOTIDE SEQUENCE [LARGE SCALE GENOMIC DNA]</scope>
    <source>
        <strain evidence="11">JCM 18200</strain>
    </source>
</reference>
<sequence>MNWENDITKALNIAYPIIQAPMFGVSTTEMVVATSQVGALGTLALGDIPAEKCVEAIQITRKLTKNPFAVNIFVHRVPEMTIELKSAYLEAKVFIENLAARHQINVSLTDLEDITLTDYHDQIDAIIAENCKIVSFTFGNLDQQCIDKLKANGTTLIGTATSVEEAKILENSGIHIICVQGFEAGGHRGSFTDQKIPKIGGLALLSQVYDSVKTPLIYAGGIYNARTLLAAKMLGAQGFQIGSLLLGSAESGLQEFEKQKLRNASEHDIVLTKSFSGRYARGLKNIFTEALDNSGHILPYPYQNKLTTALRKVAKITNNAEFVSIWLGQSINKYHGASTTEIIGSLIKAVENTID</sequence>
<dbReference type="Proteomes" id="UP001501411">
    <property type="component" value="Unassembled WGS sequence"/>
</dbReference>
<evidence type="ECO:0000256" key="5">
    <source>
        <dbReference type="ARBA" id="ARBA00022643"/>
    </source>
</evidence>
<accession>A0ABP9B4N0</accession>
<organism evidence="10 11">
    <name type="scientific">Olivibacter ginsenosidimutans</name>
    <dbReference type="NCBI Taxonomy" id="1176537"/>
    <lineage>
        <taxon>Bacteria</taxon>
        <taxon>Pseudomonadati</taxon>
        <taxon>Bacteroidota</taxon>
        <taxon>Sphingobacteriia</taxon>
        <taxon>Sphingobacteriales</taxon>
        <taxon>Sphingobacteriaceae</taxon>
        <taxon>Olivibacter</taxon>
    </lineage>
</organism>
<dbReference type="PANTHER" id="PTHR42747">
    <property type="entry name" value="NITRONATE MONOOXYGENASE-RELATED"/>
    <property type="match status" value="1"/>
</dbReference>
<keyword evidence="11" id="KW-1185">Reference proteome</keyword>
<evidence type="ECO:0000256" key="7">
    <source>
        <dbReference type="ARBA" id="ARBA00023033"/>
    </source>
</evidence>